<keyword evidence="3" id="KW-1185">Reference proteome</keyword>
<proteinExistence type="predicted"/>
<dbReference type="SMART" id="SM00347">
    <property type="entry name" value="HTH_MARR"/>
    <property type="match status" value="1"/>
</dbReference>
<dbReference type="PANTHER" id="PTHR33164:SF95">
    <property type="entry name" value="TRANSCRIPTIONAL REGULATOR"/>
    <property type="match status" value="1"/>
</dbReference>
<dbReference type="PRINTS" id="PR00598">
    <property type="entry name" value="HTHMARR"/>
</dbReference>
<evidence type="ECO:0000313" key="3">
    <source>
        <dbReference type="Proteomes" id="UP001276840"/>
    </source>
</evidence>
<sequence>MSGEDNLLRLIEADENDENGENNYHLQDQVGFILRKAHQRHVALFASHIGDLTPPQFAALAKLHDIGETSQNQLGTLIAMDAATVKGVIDRLKARGLVEVSKHEVDKRRLLVNLTPEGREAIERLIPLARAITEETLAPLTAKEAATFLRLLAKLA</sequence>
<dbReference type="Gene3D" id="1.10.10.10">
    <property type="entry name" value="Winged helix-like DNA-binding domain superfamily/Winged helix DNA-binding domain"/>
    <property type="match status" value="1"/>
</dbReference>
<dbReference type="PROSITE" id="PS50995">
    <property type="entry name" value="HTH_MARR_2"/>
    <property type="match status" value="1"/>
</dbReference>
<comment type="caution">
    <text evidence="2">The sequence shown here is derived from an EMBL/GenBank/DDBJ whole genome shotgun (WGS) entry which is preliminary data.</text>
</comment>
<gene>
    <name evidence="2" type="ORF">RFM68_21795</name>
</gene>
<dbReference type="EMBL" id="JAVIJF010000016">
    <property type="protein sequence ID" value="MDX8527136.1"/>
    <property type="molecule type" value="Genomic_DNA"/>
</dbReference>
<dbReference type="InterPro" id="IPR036390">
    <property type="entry name" value="WH_DNA-bd_sf"/>
</dbReference>
<dbReference type="InterPro" id="IPR039422">
    <property type="entry name" value="MarR/SlyA-like"/>
</dbReference>
<dbReference type="PANTHER" id="PTHR33164">
    <property type="entry name" value="TRANSCRIPTIONAL REGULATOR, MARR FAMILY"/>
    <property type="match status" value="1"/>
</dbReference>
<dbReference type="SUPFAM" id="SSF46785">
    <property type="entry name" value="Winged helix' DNA-binding domain"/>
    <property type="match status" value="1"/>
</dbReference>
<dbReference type="InterPro" id="IPR036388">
    <property type="entry name" value="WH-like_DNA-bd_sf"/>
</dbReference>
<evidence type="ECO:0000259" key="1">
    <source>
        <dbReference type="PROSITE" id="PS50995"/>
    </source>
</evidence>
<dbReference type="Pfam" id="PF01047">
    <property type="entry name" value="MarR"/>
    <property type="match status" value="1"/>
</dbReference>
<name>A0ABU4ZP32_9HYPH</name>
<feature type="domain" description="HTH marR-type" evidence="1">
    <location>
        <begin position="27"/>
        <end position="156"/>
    </location>
</feature>
<reference evidence="2 3" key="1">
    <citation type="submission" date="2023-08" db="EMBL/GenBank/DDBJ databases">
        <title>Implementing the SeqCode for naming new Mesorhizobium species isolated from Vachellia karroo root nodules.</title>
        <authorList>
            <person name="Van Lill M."/>
        </authorList>
    </citation>
    <scope>NUCLEOTIDE SEQUENCE [LARGE SCALE GENOMIC DNA]</scope>
    <source>
        <strain evidence="2 3">MSK 1335</strain>
    </source>
</reference>
<dbReference type="InterPro" id="IPR000835">
    <property type="entry name" value="HTH_MarR-typ"/>
</dbReference>
<evidence type="ECO:0000313" key="2">
    <source>
        <dbReference type="EMBL" id="MDX8527136.1"/>
    </source>
</evidence>
<organism evidence="2 3">
    <name type="scientific">Mesorhizobium montanum</name>
    <dbReference type="NCBI Taxonomy" id="3072323"/>
    <lineage>
        <taxon>Bacteria</taxon>
        <taxon>Pseudomonadati</taxon>
        <taxon>Pseudomonadota</taxon>
        <taxon>Alphaproteobacteria</taxon>
        <taxon>Hyphomicrobiales</taxon>
        <taxon>Phyllobacteriaceae</taxon>
        <taxon>Mesorhizobium</taxon>
    </lineage>
</organism>
<protein>
    <submittedName>
        <fullName evidence="2">MarR family transcriptional regulator</fullName>
    </submittedName>
</protein>
<dbReference type="Proteomes" id="UP001276840">
    <property type="component" value="Unassembled WGS sequence"/>
</dbReference>
<accession>A0ABU4ZP32</accession>
<dbReference type="RefSeq" id="WP_320235133.1">
    <property type="nucleotide sequence ID" value="NZ_JAVIJF010000016.1"/>
</dbReference>